<evidence type="ECO:0000313" key="2">
    <source>
        <dbReference type="Proteomes" id="UP000789366"/>
    </source>
</evidence>
<comment type="caution">
    <text evidence="1">The sequence shown here is derived from an EMBL/GenBank/DDBJ whole genome shotgun (WGS) entry which is preliminary data.</text>
</comment>
<feature type="non-terminal residue" evidence="1">
    <location>
        <position position="152"/>
    </location>
</feature>
<feature type="non-terminal residue" evidence="1">
    <location>
        <position position="1"/>
    </location>
</feature>
<dbReference type="EMBL" id="CAJVPW010066443">
    <property type="protein sequence ID" value="CAG8788171.1"/>
    <property type="molecule type" value="Genomic_DNA"/>
</dbReference>
<gene>
    <name evidence="1" type="ORF">SPELUC_LOCUS16986</name>
</gene>
<sequence length="152" mass="17763">EIFESRFNSLCTKFLEASFYLRNTLYPIKEKWAKCYTFQEFNARMSSTQQVESINAVIHKYVNSNSMLIKCFNGIQSMLSSELQKAEYQNYLENLPFTIGSSSAVRVFSEIIELLKSVLTDELFQIQKAQIDICFEYYSRLIPSNQYSTCDE</sequence>
<reference evidence="1" key="1">
    <citation type="submission" date="2021-06" db="EMBL/GenBank/DDBJ databases">
        <authorList>
            <person name="Kallberg Y."/>
            <person name="Tangrot J."/>
            <person name="Rosling A."/>
        </authorList>
    </citation>
    <scope>NUCLEOTIDE SEQUENCE</scope>
    <source>
        <strain evidence="1">28 12/20/2015</strain>
    </source>
</reference>
<protein>
    <submittedName>
        <fullName evidence="1">3567_t:CDS:1</fullName>
    </submittedName>
</protein>
<name>A0ACA9RCN6_9GLOM</name>
<accession>A0ACA9RCN6</accession>
<proteinExistence type="predicted"/>
<keyword evidence="2" id="KW-1185">Reference proteome</keyword>
<dbReference type="Proteomes" id="UP000789366">
    <property type="component" value="Unassembled WGS sequence"/>
</dbReference>
<evidence type="ECO:0000313" key="1">
    <source>
        <dbReference type="EMBL" id="CAG8788171.1"/>
    </source>
</evidence>
<organism evidence="1 2">
    <name type="scientific">Cetraspora pellucida</name>
    <dbReference type="NCBI Taxonomy" id="1433469"/>
    <lineage>
        <taxon>Eukaryota</taxon>
        <taxon>Fungi</taxon>
        <taxon>Fungi incertae sedis</taxon>
        <taxon>Mucoromycota</taxon>
        <taxon>Glomeromycotina</taxon>
        <taxon>Glomeromycetes</taxon>
        <taxon>Diversisporales</taxon>
        <taxon>Gigasporaceae</taxon>
        <taxon>Cetraspora</taxon>
    </lineage>
</organism>